<feature type="transmembrane region" description="Helical" evidence="5">
    <location>
        <begin position="87"/>
        <end position="107"/>
    </location>
</feature>
<dbReference type="Pfam" id="PF08016">
    <property type="entry name" value="PKD_channel"/>
    <property type="match status" value="1"/>
</dbReference>
<feature type="transmembrane region" description="Helical" evidence="5">
    <location>
        <begin position="49"/>
        <end position="75"/>
    </location>
</feature>
<dbReference type="InterPro" id="IPR013122">
    <property type="entry name" value="PKD1_2_channel"/>
</dbReference>
<evidence type="ECO:0000259" key="6">
    <source>
        <dbReference type="Pfam" id="PF08016"/>
    </source>
</evidence>
<keyword evidence="4 5" id="KW-0472">Membrane</keyword>
<keyword evidence="2 5" id="KW-0812">Transmembrane</keyword>
<accession>A0A1I7XBL1</accession>
<evidence type="ECO:0000256" key="4">
    <source>
        <dbReference type="ARBA" id="ARBA00023136"/>
    </source>
</evidence>
<evidence type="ECO:0000256" key="1">
    <source>
        <dbReference type="ARBA" id="ARBA00004141"/>
    </source>
</evidence>
<dbReference type="AlphaFoldDB" id="A0A1I7XBL1"/>
<keyword evidence="7" id="KW-1185">Reference proteome</keyword>
<feature type="domain" description="Polycystin cation channel PKD1/PKD2" evidence="6">
    <location>
        <begin position="1"/>
        <end position="60"/>
    </location>
</feature>
<organism evidence="7 8">
    <name type="scientific">Heterorhabditis bacteriophora</name>
    <name type="common">Entomopathogenic nematode worm</name>
    <dbReference type="NCBI Taxonomy" id="37862"/>
    <lineage>
        <taxon>Eukaryota</taxon>
        <taxon>Metazoa</taxon>
        <taxon>Ecdysozoa</taxon>
        <taxon>Nematoda</taxon>
        <taxon>Chromadorea</taxon>
        <taxon>Rhabditida</taxon>
        <taxon>Rhabditina</taxon>
        <taxon>Rhabditomorpha</taxon>
        <taxon>Strongyloidea</taxon>
        <taxon>Heterorhabditidae</taxon>
        <taxon>Heterorhabditis</taxon>
    </lineage>
</organism>
<evidence type="ECO:0000256" key="5">
    <source>
        <dbReference type="SAM" id="Phobius"/>
    </source>
</evidence>
<feature type="transmembrane region" description="Helical" evidence="5">
    <location>
        <begin position="15"/>
        <end position="37"/>
    </location>
</feature>
<protein>
    <submittedName>
        <fullName evidence="8">PKD_channel domain-containing protein</fullName>
    </submittedName>
</protein>
<name>A0A1I7XBL1_HETBA</name>
<keyword evidence="3 5" id="KW-1133">Transmembrane helix</keyword>
<evidence type="ECO:0000313" key="8">
    <source>
        <dbReference type="WBParaSite" id="Hba_15012"/>
    </source>
</evidence>
<evidence type="ECO:0000256" key="3">
    <source>
        <dbReference type="ARBA" id="ARBA00022989"/>
    </source>
</evidence>
<evidence type="ECO:0000256" key="2">
    <source>
        <dbReference type="ARBA" id="ARBA00022692"/>
    </source>
</evidence>
<proteinExistence type="predicted"/>
<reference evidence="8" key="1">
    <citation type="submission" date="2016-11" db="UniProtKB">
        <authorList>
            <consortium name="WormBaseParasite"/>
        </authorList>
    </citation>
    <scope>IDENTIFICATION</scope>
</reference>
<evidence type="ECO:0000313" key="7">
    <source>
        <dbReference type="Proteomes" id="UP000095283"/>
    </source>
</evidence>
<dbReference type="WBParaSite" id="Hba_15012">
    <property type="protein sequence ID" value="Hba_15012"/>
    <property type="gene ID" value="Hba_15012"/>
</dbReference>
<dbReference type="Proteomes" id="UP000095283">
    <property type="component" value="Unplaced"/>
</dbReference>
<sequence>MSQLSATLSRSSKDIGGFAVMFAVFFFAYAQFGYLVFGTQEAFREIFRLRIILPSIVLFSPFFVQSLVTSIFILWKKLITYSDRCSLSPMFSSSFLFYWLVLFKYNIYRYGAHFLHEINK</sequence>
<dbReference type="GO" id="GO:0016020">
    <property type="term" value="C:membrane"/>
    <property type="evidence" value="ECO:0007669"/>
    <property type="project" value="UniProtKB-SubCell"/>
</dbReference>
<comment type="subcellular location">
    <subcellularLocation>
        <location evidence="1">Membrane</location>
        <topology evidence="1">Multi-pass membrane protein</topology>
    </subcellularLocation>
</comment>